<protein>
    <submittedName>
        <fullName evidence="1">Uncharacterized protein</fullName>
    </submittedName>
</protein>
<proteinExistence type="predicted"/>
<sequence>MRSRVALPSAAEPFRVIPLVPLLRDEGAFMGQVECPFFLNV</sequence>
<evidence type="ECO:0000313" key="1">
    <source>
        <dbReference type="EMBL" id="KKN94572.1"/>
    </source>
</evidence>
<gene>
    <name evidence="1" type="ORF">LCGC14_0186480</name>
</gene>
<accession>A0A0F9V4E5</accession>
<name>A0A0F9V4E5_9ZZZZ</name>
<organism evidence="1">
    <name type="scientific">marine sediment metagenome</name>
    <dbReference type="NCBI Taxonomy" id="412755"/>
    <lineage>
        <taxon>unclassified sequences</taxon>
        <taxon>metagenomes</taxon>
        <taxon>ecological metagenomes</taxon>
    </lineage>
</organism>
<dbReference type="AlphaFoldDB" id="A0A0F9V4E5"/>
<reference evidence="1" key="1">
    <citation type="journal article" date="2015" name="Nature">
        <title>Complex archaea that bridge the gap between prokaryotes and eukaryotes.</title>
        <authorList>
            <person name="Spang A."/>
            <person name="Saw J.H."/>
            <person name="Jorgensen S.L."/>
            <person name="Zaremba-Niedzwiedzka K."/>
            <person name="Martijn J."/>
            <person name="Lind A.E."/>
            <person name="van Eijk R."/>
            <person name="Schleper C."/>
            <person name="Guy L."/>
            <person name="Ettema T.J."/>
        </authorList>
    </citation>
    <scope>NUCLEOTIDE SEQUENCE</scope>
</reference>
<comment type="caution">
    <text evidence="1">The sequence shown here is derived from an EMBL/GenBank/DDBJ whole genome shotgun (WGS) entry which is preliminary data.</text>
</comment>
<dbReference type="EMBL" id="LAZR01000077">
    <property type="protein sequence ID" value="KKN94572.1"/>
    <property type="molecule type" value="Genomic_DNA"/>
</dbReference>